<feature type="transmembrane region" description="Helical" evidence="7">
    <location>
        <begin position="163"/>
        <end position="180"/>
    </location>
</feature>
<feature type="transmembrane region" description="Helical" evidence="7">
    <location>
        <begin position="76"/>
        <end position="94"/>
    </location>
</feature>
<evidence type="ECO:0000256" key="5">
    <source>
        <dbReference type="ARBA" id="ARBA00022989"/>
    </source>
</evidence>
<dbReference type="PANTHER" id="PTHR43124">
    <property type="entry name" value="PURINE EFFLUX PUMP PBUE"/>
    <property type="match status" value="1"/>
</dbReference>
<evidence type="ECO:0000259" key="8">
    <source>
        <dbReference type="PROSITE" id="PS50850"/>
    </source>
</evidence>
<dbReference type="PANTHER" id="PTHR43124:SF3">
    <property type="entry name" value="CHLORAMPHENICOL EFFLUX PUMP RV0191"/>
    <property type="match status" value="1"/>
</dbReference>
<feature type="transmembrane region" description="Helical" evidence="7">
    <location>
        <begin position="241"/>
        <end position="261"/>
    </location>
</feature>
<dbReference type="SUPFAM" id="SSF103473">
    <property type="entry name" value="MFS general substrate transporter"/>
    <property type="match status" value="1"/>
</dbReference>
<keyword evidence="4 7" id="KW-0812">Transmembrane</keyword>
<dbReference type="InterPro" id="IPR050189">
    <property type="entry name" value="MFS_Efflux_Transporters"/>
</dbReference>
<feature type="transmembrane region" description="Helical" evidence="7">
    <location>
        <begin position="100"/>
        <end position="123"/>
    </location>
</feature>
<keyword evidence="10" id="KW-1185">Reference proteome</keyword>
<dbReference type="Gene3D" id="1.20.1250.20">
    <property type="entry name" value="MFS general substrate transporter like domains"/>
    <property type="match status" value="2"/>
</dbReference>
<reference evidence="9 10" key="1">
    <citation type="submission" date="2022-01" db="EMBL/GenBank/DDBJ databases">
        <title>Alkalihalobacillus sp. EGI L200015, a novel bacterium isolated from a salt lake sediment.</title>
        <authorList>
            <person name="Gao L."/>
            <person name="Fang B.-Z."/>
            <person name="Li W.-J."/>
        </authorList>
    </citation>
    <scope>NUCLEOTIDE SEQUENCE [LARGE SCALE GENOMIC DNA]</scope>
    <source>
        <strain evidence="9 10">KCTC 12718</strain>
    </source>
</reference>
<comment type="caution">
    <text evidence="9">The sequence shown here is derived from an EMBL/GenBank/DDBJ whole genome shotgun (WGS) entry which is preliminary data.</text>
</comment>
<evidence type="ECO:0000256" key="4">
    <source>
        <dbReference type="ARBA" id="ARBA00022692"/>
    </source>
</evidence>
<feature type="transmembrane region" description="Helical" evidence="7">
    <location>
        <begin position="45"/>
        <end position="69"/>
    </location>
</feature>
<feature type="transmembrane region" description="Helical" evidence="7">
    <location>
        <begin position="294"/>
        <end position="314"/>
    </location>
</feature>
<proteinExistence type="predicted"/>
<dbReference type="RefSeq" id="WP_236335078.1">
    <property type="nucleotide sequence ID" value="NZ_JAKIJS010000001.1"/>
</dbReference>
<feature type="transmembrane region" description="Helical" evidence="7">
    <location>
        <begin position="268"/>
        <end position="288"/>
    </location>
</feature>
<dbReference type="Proteomes" id="UP001649381">
    <property type="component" value="Unassembled WGS sequence"/>
</dbReference>
<evidence type="ECO:0000256" key="2">
    <source>
        <dbReference type="ARBA" id="ARBA00022448"/>
    </source>
</evidence>
<keyword evidence="6 7" id="KW-0472">Membrane</keyword>
<evidence type="ECO:0000256" key="6">
    <source>
        <dbReference type="ARBA" id="ARBA00023136"/>
    </source>
</evidence>
<keyword evidence="3" id="KW-1003">Cell membrane</keyword>
<dbReference type="EMBL" id="JAKIJS010000001">
    <property type="protein sequence ID" value="MCF6138451.1"/>
    <property type="molecule type" value="Genomic_DNA"/>
</dbReference>
<evidence type="ECO:0000313" key="9">
    <source>
        <dbReference type="EMBL" id="MCF6138451.1"/>
    </source>
</evidence>
<evidence type="ECO:0000313" key="10">
    <source>
        <dbReference type="Proteomes" id="UP001649381"/>
    </source>
</evidence>
<gene>
    <name evidence="9" type="ORF">L2716_11990</name>
</gene>
<dbReference type="InterPro" id="IPR036259">
    <property type="entry name" value="MFS_trans_sf"/>
</dbReference>
<feature type="transmembrane region" description="Helical" evidence="7">
    <location>
        <begin position="326"/>
        <end position="349"/>
    </location>
</feature>
<protein>
    <submittedName>
        <fullName evidence="9">MFS transporter</fullName>
    </submittedName>
</protein>
<accession>A0ABS9H2W7</accession>
<dbReference type="Pfam" id="PF07690">
    <property type="entry name" value="MFS_1"/>
    <property type="match status" value="1"/>
</dbReference>
<feature type="transmembrane region" description="Helical" evidence="7">
    <location>
        <begin position="135"/>
        <end position="157"/>
    </location>
</feature>
<keyword evidence="2" id="KW-0813">Transport</keyword>
<dbReference type="InterPro" id="IPR011701">
    <property type="entry name" value="MFS"/>
</dbReference>
<comment type="subcellular location">
    <subcellularLocation>
        <location evidence="1">Cell membrane</location>
        <topology evidence="1">Multi-pass membrane protein</topology>
    </subcellularLocation>
</comment>
<evidence type="ECO:0000256" key="1">
    <source>
        <dbReference type="ARBA" id="ARBA00004651"/>
    </source>
</evidence>
<feature type="transmembrane region" description="Helical" evidence="7">
    <location>
        <begin position="212"/>
        <end position="229"/>
    </location>
</feature>
<feature type="transmembrane region" description="Helical" evidence="7">
    <location>
        <begin position="361"/>
        <end position="379"/>
    </location>
</feature>
<evidence type="ECO:0000256" key="7">
    <source>
        <dbReference type="SAM" id="Phobius"/>
    </source>
</evidence>
<sequence length="385" mass="41897">MIKKVEIPTISIIGLLALSIIFGWFRYGYGLLLPKFKEDFNLSASILGVISSLTFLSFLIGALTVILVVSRLGARPVILGGIFAASAGLLLSGLTNNSLIFALGCTIAGLSPGLTWSSFSESVNQNVRNGIQNRALAIISTGSTLGLIMISSLYLLVNGDWRLIWVSGGIIGFIIFIWAFKSIPFPKQDESFQKEVLKVNVRPLLTKRSKPLYISSILFGITEATYWTYSADFVQENLFISHANAIFFLVTGIGGLVGLWAGDFINKLGFKVCFIITILLYSFSISILFISQNWLLVCVSGFLFGSSFMLYAAFLPIWSAQVFPNIPAIGFSISIILLNIGAIIGPALFGVILSHVKYETIFLVAGLIGCLKVFVLPVTRQATNM</sequence>
<name>A0ABS9H2W7_9BACL</name>
<evidence type="ECO:0000256" key="3">
    <source>
        <dbReference type="ARBA" id="ARBA00022475"/>
    </source>
</evidence>
<keyword evidence="5 7" id="KW-1133">Transmembrane helix</keyword>
<organism evidence="9 10">
    <name type="scientific">Pseudalkalibacillus berkeleyi</name>
    <dbReference type="NCBI Taxonomy" id="1069813"/>
    <lineage>
        <taxon>Bacteria</taxon>
        <taxon>Bacillati</taxon>
        <taxon>Bacillota</taxon>
        <taxon>Bacilli</taxon>
        <taxon>Bacillales</taxon>
        <taxon>Fictibacillaceae</taxon>
        <taxon>Pseudalkalibacillus</taxon>
    </lineage>
</organism>
<dbReference type="PROSITE" id="PS50850">
    <property type="entry name" value="MFS"/>
    <property type="match status" value="1"/>
</dbReference>
<dbReference type="InterPro" id="IPR020846">
    <property type="entry name" value="MFS_dom"/>
</dbReference>
<feature type="transmembrane region" description="Helical" evidence="7">
    <location>
        <begin position="7"/>
        <end position="25"/>
    </location>
</feature>
<feature type="domain" description="Major facilitator superfamily (MFS) profile" evidence="8">
    <location>
        <begin position="1"/>
        <end position="384"/>
    </location>
</feature>